<accession>A0AAE9JTI4</accession>
<keyword evidence="3" id="KW-1185">Reference proteome</keyword>
<name>A0AAE9JTI4_CAEBR</name>
<sequence>MGDPASVAQRIRKKFKKRDPDSKKKLEKELEEDVEIKAYRYLNPDNWFSTLDPLGELFVFGENVVTIGFLEIKKPESYSQMKWGMFVRALVKTDEYFQELEFEDASEHLRLNIWFRAVTRAIVVETQRQRLLGAEKLCLREMYRKLKAEFLELGYKV</sequence>
<evidence type="ECO:0000313" key="3">
    <source>
        <dbReference type="Proteomes" id="UP000829354"/>
    </source>
</evidence>
<organism evidence="2 3">
    <name type="scientific">Caenorhabditis briggsae</name>
    <dbReference type="NCBI Taxonomy" id="6238"/>
    <lineage>
        <taxon>Eukaryota</taxon>
        <taxon>Metazoa</taxon>
        <taxon>Ecdysozoa</taxon>
        <taxon>Nematoda</taxon>
        <taxon>Chromadorea</taxon>
        <taxon>Rhabditida</taxon>
        <taxon>Rhabditina</taxon>
        <taxon>Rhabditomorpha</taxon>
        <taxon>Rhabditoidea</taxon>
        <taxon>Rhabditidae</taxon>
        <taxon>Peloderinae</taxon>
        <taxon>Caenorhabditis</taxon>
    </lineage>
</organism>
<evidence type="ECO:0000256" key="1">
    <source>
        <dbReference type="SAM" id="MobiDB-lite"/>
    </source>
</evidence>
<proteinExistence type="predicted"/>
<reference evidence="2 3" key="1">
    <citation type="submission" date="2022-04" db="EMBL/GenBank/DDBJ databases">
        <title>Chromosome-level reference genomes for two strains of Caenorhabditis briggsae: an improved platform for comparative genomics.</title>
        <authorList>
            <person name="Stevens L."/>
            <person name="Andersen E."/>
        </authorList>
    </citation>
    <scope>NUCLEOTIDE SEQUENCE [LARGE SCALE GENOMIC DNA]</scope>
    <source>
        <strain evidence="2">VX34</strain>
        <tissue evidence="2">Whole-organism</tissue>
    </source>
</reference>
<feature type="region of interest" description="Disordered" evidence="1">
    <location>
        <begin position="1"/>
        <end position="22"/>
    </location>
</feature>
<evidence type="ECO:0000313" key="2">
    <source>
        <dbReference type="EMBL" id="UMM44009.1"/>
    </source>
</evidence>
<dbReference type="EMBL" id="CP092625">
    <property type="protein sequence ID" value="UMM44009.1"/>
    <property type="molecule type" value="Genomic_DNA"/>
</dbReference>
<protein>
    <submittedName>
        <fullName evidence="2">Uncharacterized protein</fullName>
    </submittedName>
</protein>
<gene>
    <name evidence="2" type="ORF">L5515_019291</name>
</gene>
<dbReference type="AlphaFoldDB" id="A0AAE9JTI4"/>
<dbReference type="Proteomes" id="UP000829354">
    <property type="component" value="Chromosome X"/>
</dbReference>